<evidence type="ECO:0000256" key="1">
    <source>
        <dbReference type="ARBA" id="ARBA00022801"/>
    </source>
</evidence>
<gene>
    <name evidence="3" type="ordered locus">Gura_0285</name>
</gene>
<dbReference type="KEGG" id="gur:Gura_0285"/>
<proteinExistence type="inferred from homology"/>
<reference evidence="3 4" key="1">
    <citation type="submission" date="2007-05" db="EMBL/GenBank/DDBJ databases">
        <title>Complete sequence of Geobacter uraniireducens Rf4.</title>
        <authorList>
            <consortium name="US DOE Joint Genome Institute"/>
            <person name="Copeland A."/>
            <person name="Lucas S."/>
            <person name="Lapidus A."/>
            <person name="Barry K."/>
            <person name="Detter J.C."/>
            <person name="Glavina del Rio T."/>
            <person name="Hammon N."/>
            <person name="Israni S."/>
            <person name="Dalin E."/>
            <person name="Tice H."/>
            <person name="Pitluck S."/>
            <person name="Chertkov O."/>
            <person name="Brettin T."/>
            <person name="Bruce D."/>
            <person name="Han C."/>
            <person name="Schmutz J."/>
            <person name="Larimer F."/>
            <person name="Land M."/>
            <person name="Hauser L."/>
            <person name="Kyrpides N."/>
            <person name="Mikhailova N."/>
            <person name="Shelobolina E."/>
            <person name="Aklujkar M."/>
            <person name="Lovley D."/>
            <person name="Richardson P."/>
        </authorList>
    </citation>
    <scope>NUCLEOTIDE SEQUENCE [LARGE SCALE GENOMIC DNA]</scope>
    <source>
        <strain evidence="3 4">Rf4</strain>
    </source>
</reference>
<dbReference type="HOGENOM" id="CLU_081251_0_1_7"/>
<dbReference type="Pfam" id="PF13563">
    <property type="entry name" value="2_5_RNA_ligase2"/>
    <property type="match status" value="1"/>
</dbReference>
<dbReference type="Proteomes" id="UP000006695">
    <property type="component" value="Chromosome"/>
</dbReference>
<dbReference type="EC" id="3.1.4.58" evidence="2"/>
<dbReference type="EMBL" id="CP000698">
    <property type="protein sequence ID" value="ABQ24501.1"/>
    <property type="molecule type" value="Genomic_DNA"/>
</dbReference>
<dbReference type="HAMAP" id="MF_01940">
    <property type="entry name" value="RNA_CPDase"/>
    <property type="match status" value="1"/>
</dbReference>
<dbReference type="NCBIfam" id="TIGR02258">
    <property type="entry name" value="2_5_ligase"/>
    <property type="match status" value="1"/>
</dbReference>
<dbReference type="PANTHER" id="PTHR35561">
    <property type="entry name" value="RNA 2',3'-CYCLIC PHOSPHODIESTERASE"/>
    <property type="match status" value="1"/>
</dbReference>
<dbReference type="PANTHER" id="PTHR35561:SF1">
    <property type="entry name" value="RNA 2',3'-CYCLIC PHOSPHODIESTERASE"/>
    <property type="match status" value="1"/>
</dbReference>
<feature type="short sequence motif" description="HXTX 2" evidence="2">
    <location>
        <begin position="121"/>
        <end position="124"/>
    </location>
</feature>
<feature type="short sequence motif" description="HXTX 1" evidence="2">
    <location>
        <begin position="37"/>
        <end position="40"/>
    </location>
</feature>
<dbReference type="GO" id="GO:0008664">
    <property type="term" value="F:RNA 2',3'-cyclic 3'-phosphodiesterase activity"/>
    <property type="evidence" value="ECO:0007669"/>
    <property type="project" value="UniProtKB-EC"/>
</dbReference>
<dbReference type="Gene3D" id="3.90.1140.10">
    <property type="entry name" value="Cyclic phosphodiesterase"/>
    <property type="match status" value="1"/>
</dbReference>
<keyword evidence="4" id="KW-1185">Reference proteome</keyword>
<protein>
    <recommendedName>
        <fullName evidence="2">RNA 2',3'-cyclic phosphodiesterase</fullName>
        <shortName evidence="2">RNA 2',3'-CPDase</shortName>
        <ecNumber evidence="2">3.1.4.58</ecNumber>
    </recommendedName>
</protein>
<name>A5GD45_GEOUR</name>
<dbReference type="GO" id="GO:0016874">
    <property type="term" value="F:ligase activity"/>
    <property type="evidence" value="ECO:0007669"/>
    <property type="project" value="UniProtKB-KW"/>
</dbReference>
<dbReference type="AlphaFoldDB" id="A5GD45"/>
<keyword evidence="3" id="KW-0436">Ligase</keyword>
<evidence type="ECO:0000313" key="3">
    <source>
        <dbReference type="EMBL" id="ABQ24501.1"/>
    </source>
</evidence>
<comment type="similarity">
    <text evidence="2">Belongs to the 2H phosphoesterase superfamily. ThpR family.</text>
</comment>
<dbReference type="SUPFAM" id="SSF55144">
    <property type="entry name" value="LigT-like"/>
    <property type="match status" value="1"/>
</dbReference>
<keyword evidence="1 2" id="KW-0378">Hydrolase</keyword>
<dbReference type="OrthoDB" id="9793819at2"/>
<feature type="active site" description="Proton acceptor" evidence="2">
    <location>
        <position position="121"/>
    </location>
</feature>
<accession>A5GD45</accession>
<evidence type="ECO:0000256" key="2">
    <source>
        <dbReference type="HAMAP-Rule" id="MF_01940"/>
    </source>
</evidence>
<dbReference type="GO" id="GO:0004113">
    <property type="term" value="F:2',3'-cyclic-nucleotide 3'-phosphodiesterase activity"/>
    <property type="evidence" value="ECO:0007669"/>
    <property type="project" value="InterPro"/>
</dbReference>
<comment type="catalytic activity">
    <reaction evidence="2">
        <text>a 3'-end 2',3'-cyclophospho-ribonucleotide-RNA + H2O = a 3'-end 2'-phospho-ribonucleotide-RNA + H(+)</text>
        <dbReference type="Rhea" id="RHEA:11828"/>
        <dbReference type="Rhea" id="RHEA-COMP:10464"/>
        <dbReference type="Rhea" id="RHEA-COMP:17353"/>
        <dbReference type="ChEBI" id="CHEBI:15377"/>
        <dbReference type="ChEBI" id="CHEBI:15378"/>
        <dbReference type="ChEBI" id="CHEBI:83064"/>
        <dbReference type="ChEBI" id="CHEBI:173113"/>
        <dbReference type="EC" id="3.1.4.58"/>
    </reaction>
</comment>
<dbReference type="RefSeq" id="WP_011937228.1">
    <property type="nucleotide sequence ID" value="NC_009483.1"/>
</dbReference>
<comment type="function">
    <text evidence="2">Hydrolyzes RNA 2',3'-cyclic phosphodiester to an RNA 2'-phosphomonoester.</text>
</comment>
<feature type="active site" description="Proton donor" evidence="2">
    <location>
        <position position="37"/>
    </location>
</feature>
<evidence type="ECO:0000313" key="4">
    <source>
        <dbReference type="Proteomes" id="UP000006695"/>
    </source>
</evidence>
<organism evidence="3 4">
    <name type="scientific">Geotalea uraniireducens (strain Rf4)</name>
    <name type="common">Geobacter uraniireducens</name>
    <dbReference type="NCBI Taxonomy" id="351605"/>
    <lineage>
        <taxon>Bacteria</taxon>
        <taxon>Pseudomonadati</taxon>
        <taxon>Thermodesulfobacteriota</taxon>
        <taxon>Desulfuromonadia</taxon>
        <taxon>Geobacterales</taxon>
        <taxon>Geobacteraceae</taxon>
        <taxon>Geotalea</taxon>
    </lineage>
</organism>
<dbReference type="InterPro" id="IPR009097">
    <property type="entry name" value="Cyclic_Pdiesterase"/>
</dbReference>
<sequence>MYRLFVAIDLPDEIKKAVADMRSDLPGAHWVAAEQIHLTLRFIGEVDDQLFAQIKDVLANVTGRPLRLALTGIGHFPPGKHARVLWVGMETNEELLELQRHVELALINTGIAPEERRFSPHITIARMKDIQETRVVAFEEKHREFITPSFPVDAFHLYSSTLSREGAIHKREATYSLAVKAK</sequence>
<dbReference type="InterPro" id="IPR004175">
    <property type="entry name" value="RNA_CPDase"/>
</dbReference>
<dbReference type="STRING" id="351605.Gura_0285"/>